<comment type="caution">
    <text evidence="2">The sequence shown here is derived from an EMBL/GenBank/DDBJ whole genome shotgun (WGS) entry which is preliminary data.</text>
</comment>
<proteinExistence type="predicted"/>
<dbReference type="EMBL" id="JANPWB010000010">
    <property type="protein sequence ID" value="KAJ1136443.1"/>
    <property type="molecule type" value="Genomic_DNA"/>
</dbReference>
<reference evidence="2" key="1">
    <citation type="journal article" date="2022" name="bioRxiv">
        <title>Sequencing and chromosome-scale assembly of the giantPleurodeles waltlgenome.</title>
        <authorList>
            <person name="Brown T."/>
            <person name="Elewa A."/>
            <person name="Iarovenko S."/>
            <person name="Subramanian E."/>
            <person name="Araus A.J."/>
            <person name="Petzold A."/>
            <person name="Susuki M."/>
            <person name="Suzuki K.-i.T."/>
            <person name="Hayashi T."/>
            <person name="Toyoda A."/>
            <person name="Oliveira C."/>
            <person name="Osipova E."/>
            <person name="Leigh N.D."/>
            <person name="Simon A."/>
            <person name="Yun M.H."/>
        </authorList>
    </citation>
    <scope>NUCLEOTIDE SEQUENCE</scope>
    <source>
        <strain evidence="2">20211129_DDA</strain>
        <tissue evidence="2">Liver</tissue>
    </source>
</reference>
<feature type="compositionally biased region" description="Polar residues" evidence="1">
    <location>
        <begin position="82"/>
        <end position="92"/>
    </location>
</feature>
<dbReference type="AlphaFoldDB" id="A0AAV7QD16"/>
<name>A0AAV7QD16_PLEWA</name>
<protein>
    <submittedName>
        <fullName evidence="2">Uncharacterized protein</fullName>
    </submittedName>
</protein>
<keyword evidence="3" id="KW-1185">Reference proteome</keyword>
<accession>A0AAV7QD16</accession>
<organism evidence="2 3">
    <name type="scientific">Pleurodeles waltl</name>
    <name type="common">Iberian ribbed newt</name>
    <dbReference type="NCBI Taxonomy" id="8319"/>
    <lineage>
        <taxon>Eukaryota</taxon>
        <taxon>Metazoa</taxon>
        <taxon>Chordata</taxon>
        <taxon>Craniata</taxon>
        <taxon>Vertebrata</taxon>
        <taxon>Euteleostomi</taxon>
        <taxon>Amphibia</taxon>
        <taxon>Batrachia</taxon>
        <taxon>Caudata</taxon>
        <taxon>Salamandroidea</taxon>
        <taxon>Salamandridae</taxon>
        <taxon>Pleurodelinae</taxon>
        <taxon>Pleurodeles</taxon>
    </lineage>
</organism>
<dbReference type="Proteomes" id="UP001066276">
    <property type="component" value="Chromosome 6"/>
</dbReference>
<evidence type="ECO:0000256" key="1">
    <source>
        <dbReference type="SAM" id="MobiDB-lite"/>
    </source>
</evidence>
<evidence type="ECO:0000313" key="2">
    <source>
        <dbReference type="EMBL" id="KAJ1136443.1"/>
    </source>
</evidence>
<feature type="region of interest" description="Disordered" evidence="1">
    <location>
        <begin position="20"/>
        <end position="92"/>
    </location>
</feature>
<gene>
    <name evidence="2" type="ORF">NDU88_002860</name>
</gene>
<sequence length="92" mass="9917">MLSSPTSARPLRMCKISTAPGPLAHWQRGGHEPCQPRTGTWPYPSATGDAALLQPKSAKARENARPGSDQPGPQTLRKQRRAVSSITWGTSQ</sequence>
<evidence type="ECO:0000313" key="3">
    <source>
        <dbReference type="Proteomes" id="UP001066276"/>
    </source>
</evidence>